<name>A0A158C8Z5_9BURK</name>
<evidence type="ECO:0000313" key="3">
    <source>
        <dbReference type="EMBL" id="SAK78386.1"/>
    </source>
</evidence>
<feature type="region of interest" description="Disordered" evidence="1">
    <location>
        <begin position="29"/>
        <end position="55"/>
    </location>
</feature>
<feature type="compositionally biased region" description="Basic and acidic residues" evidence="1">
    <location>
        <begin position="29"/>
        <end position="43"/>
    </location>
</feature>
<evidence type="ECO:0008006" key="5">
    <source>
        <dbReference type="Google" id="ProtNLM"/>
    </source>
</evidence>
<evidence type="ECO:0000313" key="4">
    <source>
        <dbReference type="Proteomes" id="UP000054903"/>
    </source>
</evidence>
<evidence type="ECO:0000256" key="1">
    <source>
        <dbReference type="SAM" id="MobiDB-lite"/>
    </source>
</evidence>
<evidence type="ECO:0000256" key="2">
    <source>
        <dbReference type="SAM" id="Phobius"/>
    </source>
</evidence>
<keyword evidence="2" id="KW-1133">Transmembrane helix</keyword>
<keyword evidence="2" id="KW-0812">Transmembrane</keyword>
<gene>
    <name evidence="3" type="ORF">AWB77_03757</name>
</gene>
<feature type="transmembrane region" description="Helical" evidence="2">
    <location>
        <begin position="6"/>
        <end position="28"/>
    </location>
</feature>
<dbReference type="Proteomes" id="UP000054903">
    <property type="component" value="Unassembled WGS sequence"/>
</dbReference>
<sequence>MEMSYLTIIAGVWGVCAVGAVLFIRGAAQRDQEPARTQSEREPVAPAPKDFSHPA</sequence>
<proteinExistence type="predicted"/>
<reference evidence="3" key="1">
    <citation type="submission" date="2016-01" db="EMBL/GenBank/DDBJ databases">
        <authorList>
            <person name="Peeters C."/>
        </authorList>
    </citation>
    <scope>NUCLEOTIDE SEQUENCE</scope>
    <source>
        <strain evidence="3">LMG 29320</strain>
    </source>
</reference>
<keyword evidence="2" id="KW-0472">Membrane</keyword>
<dbReference type="EMBL" id="FCNX02000009">
    <property type="protein sequence ID" value="SAK78386.1"/>
    <property type="molecule type" value="Genomic_DNA"/>
</dbReference>
<protein>
    <recommendedName>
        <fullName evidence="5">MetS family NSS transporter small subunit</fullName>
    </recommendedName>
</protein>
<comment type="caution">
    <text evidence="3">The sequence shown here is derived from an EMBL/GenBank/DDBJ whole genome shotgun (WGS) entry which is preliminary data.</text>
</comment>
<dbReference type="AlphaFoldDB" id="A0A158C8Z5"/>
<dbReference type="RefSeq" id="WP_167354152.1">
    <property type="nucleotide sequence ID" value="NZ_FCNX02000009.1"/>
</dbReference>
<accession>A0A158C8Z5</accession>
<organism evidence="3 4">
    <name type="scientific">Caballeronia fortuita</name>
    <dbReference type="NCBI Taxonomy" id="1777138"/>
    <lineage>
        <taxon>Bacteria</taxon>
        <taxon>Pseudomonadati</taxon>
        <taxon>Pseudomonadota</taxon>
        <taxon>Betaproteobacteria</taxon>
        <taxon>Burkholderiales</taxon>
        <taxon>Burkholderiaceae</taxon>
        <taxon>Caballeronia</taxon>
    </lineage>
</organism>
<keyword evidence="4" id="KW-1185">Reference proteome</keyword>